<dbReference type="InterPro" id="IPR051797">
    <property type="entry name" value="TrmB-like"/>
</dbReference>
<dbReference type="InParanoid" id="A0A4R5DCW5"/>
<sequence>MQSPVASPVVSPGRTPAPTIPPSPASPSRPPPAGSPLPRRPPACPSPILPACPSRVLQRRFPAGSPPAVALTVAVTISVDIGNFRTRIGAVRRQLEDVVQTLYDVFDAAGPGVDHDDVQTETLLEDLGLSKTEARVYLCLLEQSPLAAGTIADLTGTSRSSVYLILRSLVDKGLVDAGAGYNSRYQPAAPDRALAGLLARGRDELREREKRVETALPDLMKLFQDNAGSDGEIVEILRTPKLVGERFDRLHAAAEHTVDFVVREPVQLGGTNQAELDALGRGVRARAVYDRAVMGNASIARNIDAWVEAGEQARVYDGELPMKFAVFDSHTVVMPLFTPGVSGVVAIIVRSRELAGALGFLFQTLWERSSPLGRGGPP</sequence>
<evidence type="ECO:0000313" key="3">
    <source>
        <dbReference type="EMBL" id="TDE09464.1"/>
    </source>
</evidence>
<dbReference type="SUPFAM" id="SSF46785">
    <property type="entry name" value="Winged helix' DNA-binding domain"/>
    <property type="match status" value="1"/>
</dbReference>
<name>A0A4R5DCW5_9ACTN</name>
<dbReference type="AlphaFoldDB" id="A0A4R5DCW5"/>
<feature type="compositionally biased region" description="Pro residues" evidence="1">
    <location>
        <begin position="18"/>
        <end position="45"/>
    </location>
</feature>
<keyword evidence="4" id="KW-1185">Reference proteome</keyword>
<dbReference type="InterPro" id="IPR011991">
    <property type="entry name" value="ArsR-like_HTH"/>
</dbReference>
<dbReference type="InterPro" id="IPR036390">
    <property type="entry name" value="WH_DNA-bd_sf"/>
</dbReference>
<comment type="caution">
    <text evidence="3">The sequence shown here is derived from an EMBL/GenBank/DDBJ whole genome shotgun (WGS) entry which is preliminary data.</text>
</comment>
<dbReference type="InterPro" id="IPR036388">
    <property type="entry name" value="WH-like_DNA-bd_sf"/>
</dbReference>
<organism evidence="3 4">
    <name type="scientific">Jiangella asiatica</name>
    <dbReference type="NCBI Taxonomy" id="2530372"/>
    <lineage>
        <taxon>Bacteria</taxon>
        <taxon>Bacillati</taxon>
        <taxon>Actinomycetota</taxon>
        <taxon>Actinomycetes</taxon>
        <taxon>Jiangellales</taxon>
        <taxon>Jiangellaceae</taxon>
        <taxon>Jiangella</taxon>
    </lineage>
</organism>
<accession>A0A4R5DCW5</accession>
<dbReference type="EMBL" id="SMKZ01000018">
    <property type="protein sequence ID" value="TDE09464.1"/>
    <property type="molecule type" value="Genomic_DNA"/>
</dbReference>
<dbReference type="OrthoDB" id="5932488at2"/>
<dbReference type="Proteomes" id="UP000294739">
    <property type="component" value="Unassembled WGS sequence"/>
</dbReference>
<evidence type="ECO:0000313" key="4">
    <source>
        <dbReference type="Proteomes" id="UP000294739"/>
    </source>
</evidence>
<dbReference type="Gene3D" id="1.10.10.10">
    <property type="entry name" value="Winged helix-like DNA-binding domain superfamily/Winged helix DNA-binding domain"/>
    <property type="match status" value="1"/>
</dbReference>
<reference evidence="3 4" key="1">
    <citation type="submission" date="2019-03" db="EMBL/GenBank/DDBJ databases">
        <title>Draft genome sequences of novel Actinobacteria.</title>
        <authorList>
            <person name="Sahin N."/>
            <person name="Ay H."/>
            <person name="Saygin H."/>
        </authorList>
    </citation>
    <scope>NUCLEOTIDE SEQUENCE [LARGE SCALE GENOMIC DNA]</scope>
    <source>
        <strain evidence="3 4">5K138</strain>
    </source>
</reference>
<dbReference type="CDD" id="cd00090">
    <property type="entry name" value="HTH_ARSR"/>
    <property type="match status" value="1"/>
</dbReference>
<feature type="domain" description="Transcription regulator TrmB N-terminal" evidence="2">
    <location>
        <begin position="124"/>
        <end position="190"/>
    </location>
</feature>
<feature type="region of interest" description="Disordered" evidence="1">
    <location>
        <begin position="1"/>
        <end position="45"/>
    </location>
</feature>
<dbReference type="InterPro" id="IPR002831">
    <property type="entry name" value="Tscrpt_reg_TrmB_N"/>
</dbReference>
<protein>
    <recommendedName>
        <fullName evidence="2">Transcription regulator TrmB N-terminal domain-containing protein</fullName>
    </recommendedName>
</protein>
<dbReference type="PANTHER" id="PTHR34293">
    <property type="entry name" value="HTH-TYPE TRANSCRIPTIONAL REGULATOR TRMBL2"/>
    <property type="match status" value="1"/>
</dbReference>
<evidence type="ECO:0000259" key="2">
    <source>
        <dbReference type="Pfam" id="PF01978"/>
    </source>
</evidence>
<gene>
    <name evidence="3" type="ORF">E1269_14160</name>
</gene>
<dbReference type="Pfam" id="PF01978">
    <property type="entry name" value="TrmB"/>
    <property type="match status" value="1"/>
</dbReference>
<evidence type="ECO:0000256" key="1">
    <source>
        <dbReference type="SAM" id="MobiDB-lite"/>
    </source>
</evidence>
<proteinExistence type="predicted"/>
<dbReference type="PANTHER" id="PTHR34293:SF1">
    <property type="entry name" value="HTH-TYPE TRANSCRIPTIONAL REGULATOR TRMBL2"/>
    <property type="match status" value="1"/>
</dbReference>